<dbReference type="PANTHER" id="PTHR10430">
    <property type="entry name" value="PEROXIREDOXIN"/>
    <property type="match status" value="1"/>
</dbReference>
<sequence>MTITTGDSLPNATVLTMGPDGPTGVDIHDKIKGRKVVIFGLPGAYTGTCTTAHVPSFIRTAPQLRDKGVEEIICLSVNDPFVMQAWGEATGAIDAGITMLGDVEAAFTKAIGMNFTAPPVGFIDRSRRYAMLVDNGVVTILNEEPGPGQCDISGGENLLDQMG</sequence>
<evidence type="ECO:0000256" key="2">
    <source>
        <dbReference type="ARBA" id="ARBA00023002"/>
    </source>
</evidence>
<keyword evidence="6" id="KW-1185">Reference proteome</keyword>
<organism evidence="5 6">
    <name type="scientific">Loktanella gaetbuli</name>
    <dbReference type="NCBI Taxonomy" id="2881335"/>
    <lineage>
        <taxon>Bacteria</taxon>
        <taxon>Pseudomonadati</taxon>
        <taxon>Pseudomonadota</taxon>
        <taxon>Alphaproteobacteria</taxon>
        <taxon>Rhodobacterales</taxon>
        <taxon>Roseobacteraceae</taxon>
        <taxon>Loktanella</taxon>
    </lineage>
</organism>
<accession>A0ABS8BSV3</accession>
<dbReference type="PROSITE" id="PS51352">
    <property type="entry name" value="THIOREDOXIN_2"/>
    <property type="match status" value="1"/>
</dbReference>
<dbReference type="InterPro" id="IPR037944">
    <property type="entry name" value="PRX5-like"/>
</dbReference>
<keyword evidence="2 3" id="KW-0560">Oxidoreductase</keyword>
<name>A0ABS8BSV3_9RHOB</name>
<evidence type="ECO:0000313" key="5">
    <source>
        <dbReference type="EMBL" id="MCB5198820.1"/>
    </source>
</evidence>
<proteinExistence type="inferred from homology"/>
<evidence type="ECO:0000313" key="6">
    <source>
        <dbReference type="Proteomes" id="UP001138961"/>
    </source>
</evidence>
<dbReference type="InterPro" id="IPR013740">
    <property type="entry name" value="Redoxin"/>
</dbReference>
<dbReference type="EMBL" id="JAJATZ010000002">
    <property type="protein sequence ID" value="MCB5198820.1"/>
    <property type="molecule type" value="Genomic_DNA"/>
</dbReference>
<dbReference type="Gene3D" id="3.40.30.10">
    <property type="entry name" value="Glutaredoxin"/>
    <property type="match status" value="1"/>
</dbReference>
<evidence type="ECO:0000256" key="1">
    <source>
        <dbReference type="ARBA" id="ARBA00022559"/>
    </source>
</evidence>
<dbReference type="SUPFAM" id="SSF52833">
    <property type="entry name" value="Thioredoxin-like"/>
    <property type="match status" value="1"/>
</dbReference>
<dbReference type="RefSeq" id="WP_090160870.1">
    <property type="nucleotide sequence ID" value="NZ_JAJATZ010000002.1"/>
</dbReference>
<comment type="similarity">
    <text evidence="3">Belongs to the peroxiredoxin family. Prx5 subfamily.</text>
</comment>
<comment type="catalytic activity">
    <reaction evidence="3">
        <text>a hydroperoxide + 2 glutathione = an alcohol + glutathione disulfide + H2O</text>
        <dbReference type="Rhea" id="RHEA:62632"/>
        <dbReference type="ChEBI" id="CHEBI:15377"/>
        <dbReference type="ChEBI" id="CHEBI:30879"/>
        <dbReference type="ChEBI" id="CHEBI:35924"/>
        <dbReference type="ChEBI" id="CHEBI:57925"/>
        <dbReference type="ChEBI" id="CHEBI:58297"/>
        <dbReference type="EC" id="1.11.1.27"/>
    </reaction>
</comment>
<feature type="domain" description="Thioredoxin" evidence="4">
    <location>
        <begin position="3"/>
        <end position="163"/>
    </location>
</feature>
<comment type="caution">
    <text evidence="5">The sequence shown here is derived from an EMBL/GenBank/DDBJ whole genome shotgun (WGS) entry which is preliminary data.</text>
</comment>
<dbReference type="InterPro" id="IPR036249">
    <property type="entry name" value="Thioredoxin-like_sf"/>
</dbReference>
<reference evidence="5" key="1">
    <citation type="submission" date="2021-10" db="EMBL/GenBank/DDBJ databases">
        <title>Loktanella gaetbuli sp. nov., isolated from a tidal flat.</title>
        <authorList>
            <person name="Park S."/>
            <person name="Yoon J.-H."/>
        </authorList>
    </citation>
    <scope>NUCLEOTIDE SEQUENCE</scope>
    <source>
        <strain evidence="5">TSTF-M6</strain>
    </source>
</reference>
<protein>
    <recommendedName>
        <fullName evidence="3">Glutathione-dependent peroxiredoxin</fullName>
        <ecNumber evidence="3">1.11.1.27</ecNumber>
    </recommendedName>
</protein>
<dbReference type="Pfam" id="PF08534">
    <property type="entry name" value="Redoxin"/>
    <property type="match status" value="1"/>
</dbReference>
<keyword evidence="1 3" id="KW-0575">Peroxidase</keyword>
<keyword evidence="3" id="KW-0049">Antioxidant</keyword>
<dbReference type="Proteomes" id="UP001138961">
    <property type="component" value="Unassembled WGS sequence"/>
</dbReference>
<gene>
    <name evidence="5" type="ORF">LGQ03_06170</name>
</gene>
<evidence type="ECO:0000259" key="4">
    <source>
        <dbReference type="PROSITE" id="PS51352"/>
    </source>
</evidence>
<evidence type="ECO:0000256" key="3">
    <source>
        <dbReference type="RuleBase" id="RU366011"/>
    </source>
</evidence>
<dbReference type="CDD" id="cd03013">
    <property type="entry name" value="PRX5_like"/>
    <property type="match status" value="1"/>
</dbReference>
<keyword evidence="3" id="KW-0676">Redox-active center</keyword>
<comment type="function">
    <text evidence="3">Thiol-specific peroxidase that catalyzes the reduction of hydrogen peroxide and organic hydroperoxides to water and alcohols, respectively. Plays a role in cell protection against oxidative stress by detoxifying peroxides.</text>
</comment>
<dbReference type="EC" id="1.11.1.27" evidence="3"/>
<dbReference type="PANTHER" id="PTHR10430:SF16">
    <property type="entry name" value="PEROXIREDOXIN-5, MITOCHONDRIAL"/>
    <property type="match status" value="1"/>
</dbReference>
<dbReference type="InterPro" id="IPR013766">
    <property type="entry name" value="Thioredoxin_domain"/>
</dbReference>